<keyword evidence="6 7" id="KW-0694">RNA-binding</keyword>
<evidence type="ECO:0000256" key="3">
    <source>
        <dbReference type="ARBA" id="ARBA00022722"/>
    </source>
</evidence>
<keyword evidence="3 7" id="KW-0540">Nuclease</keyword>
<dbReference type="GO" id="GO:0001682">
    <property type="term" value="P:tRNA 5'-leader removal"/>
    <property type="evidence" value="ECO:0007669"/>
    <property type="project" value="UniProtKB-UniRule"/>
</dbReference>
<evidence type="ECO:0000256" key="7">
    <source>
        <dbReference type="HAMAP-Rule" id="MF_00227"/>
    </source>
</evidence>
<dbReference type="NCBIfam" id="TIGR00188">
    <property type="entry name" value="rnpA"/>
    <property type="match status" value="1"/>
</dbReference>
<sequence>MLPVQNRVRSADDFRRAFRSGVRAGSRVLVLHAAKADRSHAVRVGFVVSKAVGNAVVRNRVKRRLREIMRARLGALAPGLYVVRALPAAAAADFGALEAALDRVLPEAQRKLAGRAEGR</sequence>
<dbReference type="GO" id="GO:0030677">
    <property type="term" value="C:ribonuclease P complex"/>
    <property type="evidence" value="ECO:0007669"/>
    <property type="project" value="TreeGrafter"/>
</dbReference>
<dbReference type="PANTHER" id="PTHR33992:SF1">
    <property type="entry name" value="RIBONUCLEASE P PROTEIN COMPONENT"/>
    <property type="match status" value="1"/>
</dbReference>
<evidence type="ECO:0000256" key="4">
    <source>
        <dbReference type="ARBA" id="ARBA00022759"/>
    </source>
</evidence>
<proteinExistence type="inferred from homology"/>
<evidence type="ECO:0000313" key="9">
    <source>
        <dbReference type="EMBL" id="MYM20178.1"/>
    </source>
</evidence>
<dbReference type="Gene3D" id="3.30.230.10">
    <property type="match status" value="1"/>
</dbReference>
<evidence type="ECO:0000256" key="2">
    <source>
        <dbReference type="ARBA" id="ARBA00022694"/>
    </source>
</evidence>
<evidence type="ECO:0000256" key="5">
    <source>
        <dbReference type="ARBA" id="ARBA00022801"/>
    </source>
</evidence>
<protein>
    <recommendedName>
        <fullName evidence="7 8">Ribonuclease P protein component</fullName>
        <shortName evidence="7">RNase P protein</shortName>
        <shortName evidence="7">RNaseP protein</shortName>
        <ecNumber evidence="7 8">3.1.26.5</ecNumber>
    </recommendedName>
    <alternativeName>
        <fullName evidence="7">Protein C5</fullName>
    </alternativeName>
</protein>
<dbReference type="EMBL" id="WWEQ01000039">
    <property type="protein sequence ID" value="MYM20178.1"/>
    <property type="molecule type" value="Genomic_DNA"/>
</dbReference>
<dbReference type="InterPro" id="IPR000100">
    <property type="entry name" value="RNase_P"/>
</dbReference>
<evidence type="ECO:0000313" key="10">
    <source>
        <dbReference type="Proteomes" id="UP000469215"/>
    </source>
</evidence>
<dbReference type="RefSeq" id="WP_160953598.1">
    <property type="nucleotide sequence ID" value="NZ_WWEQ01000039.1"/>
</dbReference>
<comment type="subunit">
    <text evidence="7">Consists of a catalytic RNA component (M1 or rnpB) and a protein subunit.</text>
</comment>
<comment type="function">
    <text evidence="1 7">RNaseP catalyzes the removal of the 5'-leader sequence from pre-tRNA to produce the mature 5'-terminus. It can also cleave other RNA substrates such as 4.5S RNA. The protein component plays an auxiliary but essential role in vivo by binding to the 5'-leader sequence and broadening the substrate specificity of the ribozyme.</text>
</comment>
<gene>
    <name evidence="7 9" type="primary">rnpA</name>
    <name evidence="9" type="ORF">GSY69_09405</name>
</gene>
<dbReference type="PROSITE" id="PS00648">
    <property type="entry name" value="RIBONUCLEASE_P"/>
    <property type="match status" value="1"/>
</dbReference>
<accession>A0A6N9H7Z5</accession>
<name>A0A6N9H7Z5_9MICO</name>
<keyword evidence="4 7" id="KW-0255">Endonuclease</keyword>
<comment type="catalytic activity">
    <reaction evidence="7">
        <text>Endonucleolytic cleavage of RNA, removing 5'-extranucleotides from tRNA precursor.</text>
        <dbReference type="EC" id="3.1.26.5"/>
    </reaction>
</comment>
<dbReference type="Proteomes" id="UP000469215">
    <property type="component" value="Unassembled WGS sequence"/>
</dbReference>
<evidence type="ECO:0000256" key="8">
    <source>
        <dbReference type="NCBIfam" id="TIGR00188"/>
    </source>
</evidence>
<evidence type="ECO:0000256" key="6">
    <source>
        <dbReference type="ARBA" id="ARBA00022884"/>
    </source>
</evidence>
<dbReference type="GO" id="GO:0000049">
    <property type="term" value="F:tRNA binding"/>
    <property type="evidence" value="ECO:0007669"/>
    <property type="project" value="UniProtKB-UniRule"/>
</dbReference>
<dbReference type="Pfam" id="PF00825">
    <property type="entry name" value="Ribonuclease_P"/>
    <property type="match status" value="1"/>
</dbReference>
<reference evidence="9 10" key="1">
    <citation type="submission" date="2020-01" db="EMBL/GenBank/DDBJ databases">
        <authorList>
            <person name="Deng T."/>
        </authorList>
    </citation>
    <scope>NUCLEOTIDE SEQUENCE [LARGE SCALE GENOMIC DNA]</scope>
    <source>
        <strain evidence="9 10">5221</strain>
    </source>
</reference>
<dbReference type="AlphaFoldDB" id="A0A6N9H7Z5"/>
<evidence type="ECO:0000256" key="1">
    <source>
        <dbReference type="ARBA" id="ARBA00002663"/>
    </source>
</evidence>
<keyword evidence="2 7" id="KW-0819">tRNA processing</keyword>
<dbReference type="HAMAP" id="MF_00227">
    <property type="entry name" value="RNase_P"/>
    <property type="match status" value="1"/>
</dbReference>
<keyword evidence="5 7" id="KW-0378">Hydrolase</keyword>
<comment type="caution">
    <text evidence="9">The sequence shown here is derived from an EMBL/GenBank/DDBJ whole genome shotgun (WGS) entry which is preliminary data.</text>
</comment>
<dbReference type="InterPro" id="IPR020568">
    <property type="entry name" value="Ribosomal_Su5_D2-typ_SF"/>
</dbReference>
<comment type="similarity">
    <text evidence="7">Belongs to the RnpA family.</text>
</comment>
<dbReference type="PANTHER" id="PTHR33992">
    <property type="entry name" value="RIBONUCLEASE P PROTEIN COMPONENT"/>
    <property type="match status" value="1"/>
</dbReference>
<dbReference type="EC" id="3.1.26.5" evidence="7 8"/>
<dbReference type="InterPro" id="IPR014721">
    <property type="entry name" value="Ribsml_uS5_D2-typ_fold_subgr"/>
</dbReference>
<dbReference type="GO" id="GO:0042781">
    <property type="term" value="F:3'-tRNA processing endoribonuclease activity"/>
    <property type="evidence" value="ECO:0007669"/>
    <property type="project" value="TreeGrafter"/>
</dbReference>
<dbReference type="GO" id="GO:0004526">
    <property type="term" value="F:ribonuclease P activity"/>
    <property type="evidence" value="ECO:0007669"/>
    <property type="project" value="UniProtKB-UniRule"/>
</dbReference>
<dbReference type="SUPFAM" id="SSF54211">
    <property type="entry name" value="Ribosomal protein S5 domain 2-like"/>
    <property type="match status" value="1"/>
</dbReference>
<organism evidence="9 10">
    <name type="scientific">Brevibacterium rongguiense</name>
    <dbReference type="NCBI Taxonomy" id="2695267"/>
    <lineage>
        <taxon>Bacteria</taxon>
        <taxon>Bacillati</taxon>
        <taxon>Actinomycetota</taxon>
        <taxon>Actinomycetes</taxon>
        <taxon>Micrococcales</taxon>
        <taxon>Brevibacteriaceae</taxon>
        <taxon>Brevibacterium</taxon>
    </lineage>
</organism>
<dbReference type="InterPro" id="IPR020539">
    <property type="entry name" value="RNase_P_CS"/>
</dbReference>
<keyword evidence="10" id="KW-1185">Reference proteome</keyword>